<accession>A0A5B0SE67</accession>
<feature type="chain" id="PRO_5022715720" evidence="1">
    <location>
        <begin position="22"/>
        <end position="79"/>
    </location>
</feature>
<reference evidence="2 3" key="1">
    <citation type="submission" date="2019-05" db="EMBL/GenBank/DDBJ databases">
        <title>Emergence of the Ug99 lineage of the wheat stem rust pathogen through somatic hybridization.</title>
        <authorList>
            <person name="Li F."/>
            <person name="Upadhyaya N.M."/>
            <person name="Sperschneider J."/>
            <person name="Matny O."/>
            <person name="Nguyen-Phuc H."/>
            <person name="Mago R."/>
            <person name="Raley C."/>
            <person name="Miller M.E."/>
            <person name="Silverstein K.A.T."/>
            <person name="Henningsen E."/>
            <person name="Hirsch C.D."/>
            <person name="Visser B."/>
            <person name="Pretorius Z.A."/>
            <person name="Steffenson B.J."/>
            <person name="Schwessinger B."/>
            <person name="Dodds P.N."/>
            <person name="Figueroa M."/>
        </authorList>
    </citation>
    <scope>NUCLEOTIDE SEQUENCE [LARGE SCALE GENOMIC DNA]</scope>
    <source>
        <strain evidence="2 3">Ug99</strain>
    </source>
</reference>
<organism evidence="2 3">
    <name type="scientific">Puccinia graminis f. sp. tritici</name>
    <dbReference type="NCBI Taxonomy" id="56615"/>
    <lineage>
        <taxon>Eukaryota</taxon>
        <taxon>Fungi</taxon>
        <taxon>Dikarya</taxon>
        <taxon>Basidiomycota</taxon>
        <taxon>Pucciniomycotina</taxon>
        <taxon>Pucciniomycetes</taxon>
        <taxon>Pucciniales</taxon>
        <taxon>Pucciniaceae</taxon>
        <taxon>Puccinia</taxon>
    </lineage>
</organism>
<comment type="caution">
    <text evidence="2">The sequence shown here is derived from an EMBL/GenBank/DDBJ whole genome shotgun (WGS) entry which is preliminary data.</text>
</comment>
<dbReference type="Proteomes" id="UP000325313">
    <property type="component" value="Unassembled WGS sequence"/>
</dbReference>
<proteinExistence type="predicted"/>
<name>A0A5B0SE67_PUCGR</name>
<evidence type="ECO:0000313" key="2">
    <source>
        <dbReference type="EMBL" id="KAA1136268.1"/>
    </source>
</evidence>
<evidence type="ECO:0000256" key="1">
    <source>
        <dbReference type="SAM" id="SignalP"/>
    </source>
</evidence>
<evidence type="ECO:0000313" key="3">
    <source>
        <dbReference type="Proteomes" id="UP000325313"/>
    </source>
</evidence>
<gene>
    <name evidence="2" type="ORF">PGTUg99_015438</name>
</gene>
<protein>
    <submittedName>
        <fullName evidence="2">Uncharacterized protein</fullName>
    </submittedName>
</protein>
<feature type="signal peptide" evidence="1">
    <location>
        <begin position="1"/>
        <end position="21"/>
    </location>
</feature>
<dbReference type="EMBL" id="VDEP01000035">
    <property type="protein sequence ID" value="KAA1136268.1"/>
    <property type="molecule type" value="Genomic_DNA"/>
</dbReference>
<dbReference type="AlphaFoldDB" id="A0A5B0SE67"/>
<keyword evidence="1" id="KW-0732">Signal</keyword>
<sequence length="79" mass="8214">MNFAMSLLAALLLAISVQSRGRPGTDPNKAFSCTSNPQCPTGVCIAKTGLNAHDTILAMQAPVGHCGFDVHEYALLAGQ</sequence>